<proteinExistence type="predicted"/>
<dbReference type="SMART" id="SM00355">
    <property type="entry name" value="ZnF_C2H2"/>
    <property type="match status" value="4"/>
</dbReference>
<evidence type="ECO:0000256" key="3">
    <source>
        <dbReference type="ARBA" id="ARBA00022771"/>
    </source>
</evidence>
<reference evidence="7" key="1">
    <citation type="submission" date="2022-01" db="EMBL/GenBank/DDBJ databases">
        <authorList>
            <person name="King R."/>
        </authorList>
    </citation>
    <scope>NUCLEOTIDE SEQUENCE</scope>
</reference>
<dbReference type="AlphaFoldDB" id="A0A9N9XTK1"/>
<dbReference type="PANTHER" id="PTHR24409:SF434">
    <property type="entry name" value="FI01124P-RELATED"/>
    <property type="match status" value="1"/>
</dbReference>
<dbReference type="GO" id="GO:0008270">
    <property type="term" value="F:zinc ion binding"/>
    <property type="evidence" value="ECO:0007669"/>
    <property type="project" value="UniProtKB-KW"/>
</dbReference>
<dbReference type="SUPFAM" id="SSF57667">
    <property type="entry name" value="beta-beta-alpha zinc fingers"/>
    <property type="match status" value="2"/>
</dbReference>
<accession>A0A9N9XTK1</accession>
<sequence>MRNVNGEFFPGNLEYYVNGDYLYCCPVCHKKYRGKGAVIRHRRYECNKDPTFECRVCQKKFKQRSNLYTHVTVVHKETVEKLRRGWSRSAKSGRLTRAFFAAYQCERCPKRYTKPSSLNFHRKYECGKEKTFKCYRCLYSTYRAADLRRHFVGKHRIVGDESR</sequence>
<dbReference type="GO" id="GO:0000977">
    <property type="term" value="F:RNA polymerase II transcription regulatory region sequence-specific DNA binding"/>
    <property type="evidence" value="ECO:0007669"/>
    <property type="project" value="TreeGrafter"/>
</dbReference>
<dbReference type="GO" id="GO:0005634">
    <property type="term" value="C:nucleus"/>
    <property type="evidence" value="ECO:0007669"/>
    <property type="project" value="TreeGrafter"/>
</dbReference>
<dbReference type="OrthoDB" id="10004641at2759"/>
<keyword evidence="2" id="KW-0677">Repeat</keyword>
<dbReference type="PANTHER" id="PTHR24409">
    <property type="entry name" value="ZINC FINGER PROTEIN 142"/>
    <property type="match status" value="1"/>
</dbReference>
<dbReference type="PROSITE" id="PS00028">
    <property type="entry name" value="ZINC_FINGER_C2H2_1"/>
    <property type="match status" value="1"/>
</dbReference>
<feature type="domain" description="C2H2-type" evidence="6">
    <location>
        <begin position="52"/>
        <end position="80"/>
    </location>
</feature>
<evidence type="ECO:0000256" key="2">
    <source>
        <dbReference type="ARBA" id="ARBA00022737"/>
    </source>
</evidence>
<feature type="domain" description="C2H2-type" evidence="6">
    <location>
        <begin position="23"/>
        <end position="50"/>
    </location>
</feature>
<name>A0A9N9XTK1_PHYSR</name>
<keyword evidence="8" id="KW-1185">Reference proteome</keyword>
<dbReference type="Pfam" id="PF00096">
    <property type="entry name" value="zf-C2H2"/>
    <property type="match status" value="1"/>
</dbReference>
<evidence type="ECO:0000259" key="6">
    <source>
        <dbReference type="PROSITE" id="PS50157"/>
    </source>
</evidence>
<feature type="domain" description="C2H2-type" evidence="6">
    <location>
        <begin position="103"/>
        <end position="130"/>
    </location>
</feature>
<dbReference type="GO" id="GO:0000981">
    <property type="term" value="F:DNA-binding transcription factor activity, RNA polymerase II-specific"/>
    <property type="evidence" value="ECO:0007669"/>
    <property type="project" value="TreeGrafter"/>
</dbReference>
<evidence type="ECO:0000313" key="8">
    <source>
        <dbReference type="Proteomes" id="UP001153712"/>
    </source>
</evidence>
<evidence type="ECO:0000256" key="5">
    <source>
        <dbReference type="PROSITE-ProRule" id="PRU00042"/>
    </source>
</evidence>
<protein>
    <recommendedName>
        <fullName evidence="6">C2H2-type domain-containing protein</fullName>
    </recommendedName>
</protein>
<evidence type="ECO:0000313" key="7">
    <source>
        <dbReference type="EMBL" id="CAG9864624.1"/>
    </source>
</evidence>
<keyword evidence="4" id="KW-0862">Zinc</keyword>
<evidence type="ECO:0000256" key="1">
    <source>
        <dbReference type="ARBA" id="ARBA00022723"/>
    </source>
</evidence>
<keyword evidence="1" id="KW-0479">Metal-binding</keyword>
<dbReference type="InterPro" id="IPR013087">
    <property type="entry name" value="Znf_C2H2_type"/>
</dbReference>
<dbReference type="Proteomes" id="UP001153712">
    <property type="component" value="Chromosome 8"/>
</dbReference>
<dbReference type="EMBL" id="OU900101">
    <property type="protein sequence ID" value="CAG9864624.1"/>
    <property type="molecule type" value="Genomic_DNA"/>
</dbReference>
<dbReference type="PROSITE" id="PS50157">
    <property type="entry name" value="ZINC_FINGER_C2H2_2"/>
    <property type="match status" value="3"/>
</dbReference>
<evidence type="ECO:0000256" key="4">
    <source>
        <dbReference type="ARBA" id="ARBA00022833"/>
    </source>
</evidence>
<keyword evidence="3 5" id="KW-0863">Zinc-finger</keyword>
<dbReference type="Gene3D" id="3.30.160.60">
    <property type="entry name" value="Classic Zinc Finger"/>
    <property type="match status" value="2"/>
</dbReference>
<dbReference type="InterPro" id="IPR036236">
    <property type="entry name" value="Znf_C2H2_sf"/>
</dbReference>
<gene>
    <name evidence="7" type="ORF">PHYEVI_LOCUS10876</name>
</gene>
<organism evidence="7 8">
    <name type="scientific">Phyllotreta striolata</name>
    <name type="common">Striped flea beetle</name>
    <name type="synonym">Crioceris striolata</name>
    <dbReference type="NCBI Taxonomy" id="444603"/>
    <lineage>
        <taxon>Eukaryota</taxon>
        <taxon>Metazoa</taxon>
        <taxon>Ecdysozoa</taxon>
        <taxon>Arthropoda</taxon>
        <taxon>Hexapoda</taxon>
        <taxon>Insecta</taxon>
        <taxon>Pterygota</taxon>
        <taxon>Neoptera</taxon>
        <taxon>Endopterygota</taxon>
        <taxon>Coleoptera</taxon>
        <taxon>Polyphaga</taxon>
        <taxon>Cucujiformia</taxon>
        <taxon>Chrysomeloidea</taxon>
        <taxon>Chrysomelidae</taxon>
        <taxon>Galerucinae</taxon>
        <taxon>Alticini</taxon>
        <taxon>Phyllotreta</taxon>
    </lineage>
</organism>